<comment type="caution">
    <text evidence="1">The sequence shown here is derived from an EMBL/GenBank/DDBJ whole genome shotgun (WGS) entry which is preliminary data.</text>
</comment>
<dbReference type="Proteomes" id="UP000620025">
    <property type="component" value="Unassembled WGS sequence"/>
</dbReference>
<name>A0ABR9BZ38_9PSED</name>
<keyword evidence="2" id="KW-1185">Reference proteome</keyword>
<evidence type="ECO:0000313" key="2">
    <source>
        <dbReference type="Proteomes" id="UP000620025"/>
    </source>
</evidence>
<dbReference type="RefSeq" id="WP_192067656.1">
    <property type="nucleotide sequence ID" value="NZ_JACYWY010000003.1"/>
</dbReference>
<sequence length="152" mass="17154">MPHTEKYLNAMHQSVLLTKQMVRDVETIVELVLEVESTYILAGLKITHATESEHLGLQSKFCLPNFMLKRELVKLNTSLTDLKKSIEKNINQSIFTLKNVPLTEEVDPCGDINAATSKAFDEYKSAMLTCISVLESLGDRLFDAEVKLTHTR</sequence>
<organism evidence="1 2">
    <name type="scientific">Pseudomonas coleopterorum</name>
    <dbReference type="NCBI Taxonomy" id="1605838"/>
    <lineage>
        <taxon>Bacteria</taxon>
        <taxon>Pseudomonadati</taxon>
        <taxon>Pseudomonadota</taxon>
        <taxon>Gammaproteobacteria</taxon>
        <taxon>Pseudomonadales</taxon>
        <taxon>Pseudomonadaceae</taxon>
        <taxon>Pseudomonas</taxon>
    </lineage>
</organism>
<protein>
    <submittedName>
        <fullName evidence="1">Uncharacterized protein</fullName>
    </submittedName>
</protein>
<accession>A0ABR9BZ38</accession>
<evidence type="ECO:0000313" key="1">
    <source>
        <dbReference type="EMBL" id="MBD8770126.1"/>
    </source>
</evidence>
<gene>
    <name evidence="1" type="ORF">IFT38_11315</name>
</gene>
<reference evidence="1 2" key="1">
    <citation type="journal article" date="2020" name="FEMS Microbiol. Ecol.">
        <title>Temporal dynamics of bacterial communities during seed development and maturation.</title>
        <authorList>
            <person name="Chesneau G."/>
            <person name="Torres-Cortes G."/>
            <person name="Briand M."/>
            <person name="Darrasse A."/>
            <person name="Preveaux A."/>
            <person name="Marais C."/>
            <person name="Jacques M.A."/>
            <person name="Shade A."/>
            <person name="Barret M."/>
        </authorList>
    </citation>
    <scope>NUCLEOTIDE SEQUENCE [LARGE SCALE GENOMIC DNA]</scope>
    <source>
        <strain evidence="1 2">CFBP13599</strain>
    </source>
</reference>
<proteinExistence type="predicted"/>
<dbReference type="EMBL" id="JACYWZ010000004">
    <property type="protein sequence ID" value="MBD8770126.1"/>
    <property type="molecule type" value="Genomic_DNA"/>
</dbReference>